<evidence type="ECO:0000256" key="9">
    <source>
        <dbReference type="SAM" id="Phobius"/>
    </source>
</evidence>
<comment type="caution">
    <text evidence="12">The sequence shown here is derived from an EMBL/GenBank/DDBJ whole genome shotgun (WGS) entry which is preliminary data.</text>
</comment>
<dbReference type="Pfam" id="PF16916">
    <property type="entry name" value="ZT_dimer"/>
    <property type="match status" value="1"/>
</dbReference>
<keyword evidence="3" id="KW-0813">Transport</keyword>
<reference evidence="12" key="1">
    <citation type="journal article" date="2014" name="Int. J. Syst. Evol. Microbiol.">
        <title>Complete genome sequence of Corynebacterium casei LMG S-19264T (=DSM 44701T), isolated from a smear-ripened cheese.</title>
        <authorList>
            <consortium name="US DOE Joint Genome Institute (JGI-PGF)"/>
            <person name="Walter F."/>
            <person name="Albersmeier A."/>
            <person name="Kalinowski J."/>
            <person name="Ruckert C."/>
        </authorList>
    </citation>
    <scope>NUCLEOTIDE SEQUENCE</scope>
    <source>
        <strain evidence="12">CGMCC 1.12924</strain>
    </source>
</reference>
<evidence type="ECO:0000256" key="7">
    <source>
        <dbReference type="ARBA" id="ARBA00023065"/>
    </source>
</evidence>
<keyword evidence="6 9" id="KW-1133">Transmembrane helix</keyword>
<evidence type="ECO:0000259" key="11">
    <source>
        <dbReference type="Pfam" id="PF16916"/>
    </source>
</evidence>
<keyword evidence="5" id="KW-0862">Zinc</keyword>
<reference evidence="12" key="2">
    <citation type="submission" date="2020-09" db="EMBL/GenBank/DDBJ databases">
        <authorList>
            <person name="Sun Q."/>
            <person name="Zhou Y."/>
        </authorList>
    </citation>
    <scope>NUCLEOTIDE SEQUENCE</scope>
    <source>
        <strain evidence="12">CGMCC 1.12924</strain>
    </source>
</reference>
<evidence type="ECO:0000256" key="5">
    <source>
        <dbReference type="ARBA" id="ARBA00022906"/>
    </source>
</evidence>
<evidence type="ECO:0000256" key="8">
    <source>
        <dbReference type="ARBA" id="ARBA00023136"/>
    </source>
</evidence>
<dbReference type="InterPro" id="IPR027470">
    <property type="entry name" value="Cation_efflux_CTD"/>
</dbReference>
<keyword evidence="8 9" id="KW-0472">Membrane</keyword>
<evidence type="ECO:0000259" key="10">
    <source>
        <dbReference type="Pfam" id="PF01545"/>
    </source>
</evidence>
<dbReference type="GO" id="GO:0005886">
    <property type="term" value="C:plasma membrane"/>
    <property type="evidence" value="ECO:0007669"/>
    <property type="project" value="TreeGrafter"/>
</dbReference>
<evidence type="ECO:0000256" key="3">
    <source>
        <dbReference type="ARBA" id="ARBA00022448"/>
    </source>
</evidence>
<dbReference type="InterPro" id="IPR027469">
    <property type="entry name" value="Cation_efflux_TMD_sf"/>
</dbReference>
<name>A0A8J2V7U6_9FLAO</name>
<dbReference type="InterPro" id="IPR050681">
    <property type="entry name" value="CDF/SLC30A"/>
</dbReference>
<protein>
    <submittedName>
        <fullName evidence="12">Cobalt transporter</fullName>
    </submittedName>
</protein>
<keyword evidence="5" id="KW-0864">Zinc transport</keyword>
<feature type="transmembrane region" description="Helical" evidence="9">
    <location>
        <begin position="18"/>
        <end position="38"/>
    </location>
</feature>
<dbReference type="GO" id="GO:0005385">
    <property type="term" value="F:zinc ion transmembrane transporter activity"/>
    <property type="evidence" value="ECO:0007669"/>
    <property type="project" value="TreeGrafter"/>
</dbReference>
<keyword evidence="7" id="KW-0406">Ion transport</keyword>
<proteinExistence type="inferred from homology"/>
<dbReference type="AlphaFoldDB" id="A0A8J2V7U6"/>
<dbReference type="Proteomes" id="UP000652231">
    <property type="component" value="Unassembled WGS sequence"/>
</dbReference>
<dbReference type="SUPFAM" id="SSF161111">
    <property type="entry name" value="Cation efflux protein transmembrane domain-like"/>
    <property type="match status" value="1"/>
</dbReference>
<dbReference type="Gene3D" id="1.20.1510.10">
    <property type="entry name" value="Cation efflux protein transmembrane domain"/>
    <property type="match status" value="1"/>
</dbReference>
<dbReference type="InterPro" id="IPR058533">
    <property type="entry name" value="Cation_efflux_TM"/>
</dbReference>
<dbReference type="PANTHER" id="PTHR11562:SF17">
    <property type="entry name" value="RE54080P-RELATED"/>
    <property type="match status" value="1"/>
</dbReference>
<dbReference type="PANTHER" id="PTHR11562">
    <property type="entry name" value="CATION EFFLUX PROTEIN/ ZINC TRANSPORTER"/>
    <property type="match status" value="1"/>
</dbReference>
<gene>
    <name evidence="12" type="primary">czcD</name>
    <name evidence="12" type="ORF">GCM10011312_00810</name>
</gene>
<keyword evidence="4 9" id="KW-0812">Transmembrane</keyword>
<keyword evidence="13" id="KW-1185">Reference proteome</keyword>
<feature type="transmembrane region" description="Helical" evidence="9">
    <location>
        <begin position="120"/>
        <end position="139"/>
    </location>
</feature>
<dbReference type="Gene3D" id="3.30.70.1350">
    <property type="entry name" value="Cation efflux protein, cytoplasmic domain"/>
    <property type="match status" value="1"/>
</dbReference>
<dbReference type="EMBL" id="BMGK01000001">
    <property type="protein sequence ID" value="GGD80334.1"/>
    <property type="molecule type" value="Genomic_DNA"/>
</dbReference>
<feature type="domain" description="Cation efflux protein transmembrane" evidence="10">
    <location>
        <begin position="19"/>
        <end position="209"/>
    </location>
</feature>
<dbReference type="InterPro" id="IPR002524">
    <property type="entry name" value="Cation_efflux"/>
</dbReference>
<evidence type="ECO:0000256" key="6">
    <source>
        <dbReference type="ARBA" id="ARBA00022989"/>
    </source>
</evidence>
<evidence type="ECO:0000256" key="4">
    <source>
        <dbReference type="ARBA" id="ARBA00022692"/>
    </source>
</evidence>
<feature type="transmembrane region" description="Helical" evidence="9">
    <location>
        <begin position="151"/>
        <end position="172"/>
    </location>
</feature>
<comment type="similarity">
    <text evidence="2">Belongs to the cation diffusion facilitator (CDF) transporter (TC 2.A.4) family. SLC30A subfamily.</text>
</comment>
<comment type="subcellular location">
    <subcellularLocation>
        <location evidence="1">Membrane</location>
        <topology evidence="1">Multi-pass membrane protein</topology>
    </subcellularLocation>
</comment>
<feature type="transmembrane region" description="Helical" evidence="9">
    <location>
        <begin position="85"/>
        <end position="104"/>
    </location>
</feature>
<dbReference type="SUPFAM" id="SSF160240">
    <property type="entry name" value="Cation efflux protein cytoplasmic domain-like"/>
    <property type="match status" value="1"/>
</dbReference>
<dbReference type="InterPro" id="IPR036837">
    <property type="entry name" value="Cation_efflux_CTD_sf"/>
</dbReference>
<evidence type="ECO:0000313" key="12">
    <source>
        <dbReference type="EMBL" id="GGD80334.1"/>
    </source>
</evidence>
<dbReference type="NCBIfam" id="TIGR01297">
    <property type="entry name" value="CDF"/>
    <property type="match status" value="1"/>
</dbReference>
<sequence length="303" mass="34538">MEHGHHHPKSSQVKGNKVLFSIILNLILTVAQLIGGIVSGSLALISDTLHNFSDVVSLSISYIANKLIRKEASYKRTFGYKRAEIMAAFINSATIVIVAIYLIYEAIHRFIEPQEIGSDIVIWMALLGIFVDGFSMLLLKKDSDKNMNMKSAYLHMLSDLASSVAVLIGGLLMKFYEIWWIDGVLTLIIAFYLIRVGYLLLKKSFNVLMLFTPDEVRVEEITKKVNALPGIKSIHHIHIWQLNEDEVHLEAHLEFNKNVKISEFDRLLLDLEELLLYDFGINHITIQPEFQREESSKDIIVQD</sequence>
<evidence type="ECO:0000313" key="13">
    <source>
        <dbReference type="Proteomes" id="UP000652231"/>
    </source>
</evidence>
<feature type="domain" description="Cation efflux protein cytoplasmic" evidence="11">
    <location>
        <begin position="213"/>
        <end position="289"/>
    </location>
</feature>
<feature type="transmembrane region" description="Helical" evidence="9">
    <location>
        <begin position="178"/>
        <end position="201"/>
    </location>
</feature>
<evidence type="ECO:0000256" key="2">
    <source>
        <dbReference type="ARBA" id="ARBA00008873"/>
    </source>
</evidence>
<organism evidence="12 13">
    <name type="scientific">Planktosalinus lacus</name>
    <dbReference type="NCBI Taxonomy" id="1526573"/>
    <lineage>
        <taxon>Bacteria</taxon>
        <taxon>Pseudomonadati</taxon>
        <taxon>Bacteroidota</taxon>
        <taxon>Flavobacteriia</taxon>
        <taxon>Flavobacteriales</taxon>
        <taxon>Flavobacteriaceae</taxon>
        <taxon>Planktosalinus</taxon>
    </lineage>
</organism>
<accession>A0A8J2V7U6</accession>
<evidence type="ECO:0000256" key="1">
    <source>
        <dbReference type="ARBA" id="ARBA00004141"/>
    </source>
</evidence>
<dbReference type="RefSeq" id="WP_188438355.1">
    <property type="nucleotide sequence ID" value="NZ_BMGK01000001.1"/>
</dbReference>
<dbReference type="Pfam" id="PF01545">
    <property type="entry name" value="Cation_efflux"/>
    <property type="match status" value="1"/>
</dbReference>